<proteinExistence type="predicted"/>
<dbReference type="GeneID" id="29117364"/>
<dbReference type="RefSeq" id="XP_018380679.1">
    <property type="nucleotide sequence ID" value="XM_018531770.1"/>
</dbReference>
<name>A0A177D767_ALTAL</name>
<keyword evidence="2" id="KW-1185">Reference proteome</keyword>
<gene>
    <name evidence="1" type="ORF">CC77DRAFT_456075</name>
</gene>
<organism evidence="1 2">
    <name type="scientific">Alternaria alternata</name>
    <name type="common">Alternaria rot fungus</name>
    <name type="synonym">Torula alternata</name>
    <dbReference type="NCBI Taxonomy" id="5599"/>
    <lineage>
        <taxon>Eukaryota</taxon>
        <taxon>Fungi</taxon>
        <taxon>Dikarya</taxon>
        <taxon>Ascomycota</taxon>
        <taxon>Pezizomycotina</taxon>
        <taxon>Dothideomycetes</taxon>
        <taxon>Pleosporomycetidae</taxon>
        <taxon>Pleosporales</taxon>
        <taxon>Pleosporineae</taxon>
        <taxon>Pleosporaceae</taxon>
        <taxon>Alternaria</taxon>
        <taxon>Alternaria sect. Alternaria</taxon>
        <taxon>Alternaria alternata complex</taxon>
    </lineage>
</organism>
<dbReference type="VEuPathDB" id="FungiDB:CC77DRAFT_456075"/>
<evidence type="ECO:0000313" key="2">
    <source>
        <dbReference type="Proteomes" id="UP000077248"/>
    </source>
</evidence>
<dbReference type="Proteomes" id="UP000077248">
    <property type="component" value="Unassembled WGS sequence"/>
</dbReference>
<protein>
    <submittedName>
        <fullName evidence="1">Uncharacterized protein</fullName>
    </submittedName>
</protein>
<dbReference type="AlphaFoldDB" id="A0A177D767"/>
<evidence type="ECO:0000313" key="1">
    <source>
        <dbReference type="EMBL" id="OAG15258.1"/>
    </source>
</evidence>
<reference evidence="1 2" key="1">
    <citation type="submission" date="2016-05" db="EMBL/GenBank/DDBJ databases">
        <title>Comparative analysis of secretome profiles of manganese(II)-oxidizing ascomycete fungi.</title>
        <authorList>
            <consortium name="DOE Joint Genome Institute"/>
            <person name="Zeiner C.A."/>
            <person name="Purvine S.O."/>
            <person name="Zink E.M."/>
            <person name="Wu S."/>
            <person name="Pasa-Tolic L."/>
            <person name="Chaput D.L."/>
            <person name="Haridas S."/>
            <person name="Grigoriev I.V."/>
            <person name="Santelli C.M."/>
            <person name="Hansel C.M."/>
        </authorList>
    </citation>
    <scope>NUCLEOTIDE SEQUENCE [LARGE SCALE GENOMIC DNA]</scope>
    <source>
        <strain evidence="1 2">SRC1lrK2f</strain>
    </source>
</reference>
<accession>A0A177D767</accession>
<dbReference type="EMBL" id="KV441494">
    <property type="protein sequence ID" value="OAG15258.1"/>
    <property type="molecule type" value="Genomic_DNA"/>
</dbReference>
<sequence length="134" mass="15106">MSRAKTTSPEAKAIICERVAQDIQGEGGCFSGFVELTNRVNFSVRFRSRSLSPSPIACVPMNSTGPRYLLPLMLKRHDNRFLKHETQTPTVTHRSPTWPQTPNYIASTLIVRHPQPPELFLNQISHDSFIVSCN</sequence>
<dbReference type="KEGG" id="aalt:CC77DRAFT_456075"/>